<reference evidence="1 2" key="1">
    <citation type="submission" date="2014-04" db="EMBL/GenBank/DDBJ databases">
        <authorList>
            <consortium name="DOE Joint Genome Institute"/>
            <person name="Kuo A."/>
            <person name="Tarkka M."/>
            <person name="Buscot F."/>
            <person name="Kohler A."/>
            <person name="Nagy L.G."/>
            <person name="Floudas D."/>
            <person name="Copeland A."/>
            <person name="Barry K.W."/>
            <person name="Cichocki N."/>
            <person name="Veneault-Fourrey C."/>
            <person name="LaButti K."/>
            <person name="Lindquist E.A."/>
            <person name="Lipzen A."/>
            <person name="Lundell T."/>
            <person name="Morin E."/>
            <person name="Murat C."/>
            <person name="Sun H."/>
            <person name="Tunlid A."/>
            <person name="Henrissat B."/>
            <person name="Grigoriev I.V."/>
            <person name="Hibbett D.S."/>
            <person name="Martin F."/>
            <person name="Nordberg H.P."/>
            <person name="Cantor M.N."/>
            <person name="Hua S.X."/>
        </authorList>
    </citation>
    <scope>NUCLEOTIDE SEQUENCE [LARGE SCALE GENOMIC DNA]</scope>
    <source>
        <strain evidence="1 2">F 1598</strain>
    </source>
</reference>
<accession>A0A0C3EWT0</accession>
<dbReference type="InParanoid" id="A0A0C3EWT0"/>
<dbReference type="AlphaFoldDB" id="A0A0C3EWT0"/>
<dbReference type="EMBL" id="KN833130">
    <property type="protein sequence ID" value="KIM72459.1"/>
    <property type="molecule type" value="Genomic_DNA"/>
</dbReference>
<sequence>MSYLHHTPARWWMSAKRKLKKGCRWLRFQSRRGYSGVISNRLSRDNSIRQRLSLVLLKVVKARMIHYS</sequence>
<organism evidence="1 2">
    <name type="scientific">Piloderma croceum (strain F 1598)</name>
    <dbReference type="NCBI Taxonomy" id="765440"/>
    <lineage>
        <taxon>Eukaryota</taxon>
        <taxon>Fungi</taxon>
        <taxon>Dikarya</taxon>
        <taxon>Basidiomycota</taxon>
        <taxon>Agaricomycotina</taxon>
        <taxon>Agaricomycetes</taxon>
        <taxon>Agaricomycetidae</taxon>
        <taxon>Atheliales</taxon>
        <taxon>Atheliaceae</taxon>
        <taxon>Piloderma</taxon>
    </lineage>
</organism>
<evidence type="ECO:0000313" key="1">
    <source>
        <dbReference type="EMBL" id="KIM72459.1"/>
    </source>
</evidence>
<gene>
    <name evidence="1" type="ORF">PILCRDRAFT_829728</name>
</gene>
<keyword evidence="2" id="KW-1185">Reference proteome</keyword>
<evidence type="ECO:0000313" key="2">
    <source>
        <dbReference type="Proteomes" id="UP000054166"/>
    </source>
</evidence>
<reference evidence="2" key="2">
    <citation type="submission" date="2015-01" db="EMBL/GenBank/DDBJ databases">
        <title>Evolutionary Origins and Diversification of the Mycorrhizal Mutualists.</title>
        <authorList>
            <consortium name="DOE Joint Genome Institute"/>
            <consortium name="Mycorrhizal Genomics Consortium"/>
            <person name="Kohler A."/>
            <person name="Kuo A."/>
            <person name="Nagy L.G."/>
            <person name="Floudas D."/>
            <person name="Copeland A."/>
            <person name="Barry K.W."/>
            <person name="Cichocki N."/>
            <person name="Veneault-Fourrey C."/>
            <person name="LaButti K."/>
            <person name="Lindquist E.A."/>
            <person name="Lipzen A."/>
            <person name="Lundell T."/>
            <person name="Morin E."/>
            <person name="Murat C."/>
            <person name="Riley R."/>
            <person name="Ohm R."/>
            <person name="Sun H."/>
            <person name="Tunlid A."/>
            <person name="Henrissat B."/>
            <person name="Grigoriev I.V."/>
            <person name="Hibbett D.S."/>
            <person name="Martin F."/>
        </authorList>
    </citation>
    <scope>NUCLEOTIDE SEQUENCE [LARGE SCALE GENOMIC DNA]</scope>
    <source>
        <strain evidence="2">F 1598</strain>
    </source>
</reference>
<dbReference type="HOGENOM" id="CLU_2794854_0_0_1"/>
<dbReference type="Proteomes" id="UP000054166">
    <property type="component" value="Unassembled WGS sequence"/>
</dbReference>
<proteinExistence type="predicted"/>
<name>A0A0C3EWT0_PILCF</name>
<protein>
    <submittedName>
        <fullName evidence="1">Uncharacterized protein</fullName>
    </submittedName>
</protein>